<dbReference type="PANTHER" id="PTHR21248:SF22">
    <property type="entry name" value="PHOSPHOLIPASE D"/>
    <property type="match status" value="1"/>
</dbReference>
<keyword evidence="3" id="KW-0808">Transferase</keyword>
<dbReference type="PANTHER" id="PTHR21248">
    <property type="entry name" value="CARDIOLIPIN SYNTHASE"/>
    <property type="match status" value="1"/>
</dbReference>
<evidence type="ECO:0000313" key="3">
    <source>
        <dbReference type="EMBL" id="SQB64342.1"/>
    </source>
</evidence>
<proteinExistence type="predicted"/>
<name>A0A2X2Y956_9ACTO</name>
<dbReference type="RefSeq" id="WP_004008042.1">
    <property type="nucleotide sequence ID" value="NZ_CAMYEK010000013.1"/>
</dbReference>
<gene>
    <name evidence="3" type="primary">cls</name>
    <name evidence="3" type="ORF">NCTC11820_00680</name>
</gene>
<dbReference type="CDD" id="cd09110">
    <property type="entry name" value="PLDc_CLS_1"/>
    <property type="match status" value="1"/>
</dbReference>
<dbReference type="AlphaFoldDB" id="A0A2X2Y956"/>
<keyword evidence="1" id="KW-1133">Transmembrane helix</keyword>
<dbReference type="Gene3D" id="3.30.870.10">
    <property type="entry name" value="Endonuclease Chain A"/>
    <property type="match status" value="2"/>
</dbReference>
<dbReference type="GO" id="GO:0030572">
    <property type="term" value="F:phosphatidyltransferase activity"/>
    <property type="evidence" value="ECO:0007669"/>
    <property type="project" value="UniProtKB-ARBA"/>
</dbReference>
<dbReference type="EC" id="2.7.8.-" evidence="3"/>
<dbReference type="InterPro" id="IPR025202">
    <property type="entry name" value="PLD-like_dom"/>
</dbReference>
<reference evidence="3 4" key="1">
    <citation type="submission" date="2018-06" db="EMBL/GenBank/DDBJ databases">
        <authorList>
            <consortium name="Pathogen Informatics"/>
            <person name="Doyle S."/>
        </authorList>
    </citation>
    <scope>NUCLEOTIDE SEQUENCE [LARGE SCALE GENOMIC DNA]</scope>
    <source>
        <strain evidence="3 4">NCTC11820</strain>
    </source>
</reference>
<dbReference type="GO" id="GO:0032049">
    <property type="term" value="P:cardiolipin biosynthetic process"/>
    <property type="evidence" value="ECO:0007669"/>
    <property type="project" value="UniProtKB-ARBA"/>
</dbReference>
<evidence type="ECO:0000256" key="1">
    <source>
        <dbReference type="SAM" id="Phobius"/>
    </source>
</evidence>
<dbReference type="OMA" id="INYSADH"/>
<dbReference type="Proteomes" id="UP000250245">
    <property type="component" value="Unassembled WGS sequence"/>
</dbReference>
<dbReference type="InterPro" id="IPR001736">
    <property type="entry name" value="PLipase_D/transphosphatidylase"/>
</dbReference>
<evidence type="ECO:0000313" key="4">
    <source>
        <dbReference type="Proteomes" id="UP000250245"/>
    </source>
</evidence>
<evidence type="ECO:0000259" key="2">
    <source>
        <dbReference type="PROSITE" id="PS50035"/>
    </source>
</evidence>
<protein>
    <submittedName>
        <fullName evidence="3">Cardiolipin synthase</fullName>
        <ecNumber evidence="3">2.7.8.-</ecNumber>
    </submittedName>
</protein>
<dbReference type="PROSITE" id="PS50035">
    <property type="entry name" value="PLD"/>
    <property type="match status" value="1"/>
</dbReference>
<keyword evidence="1" id="KW-0472">Membrane</keyword>
<keyword evidence="1" id="KW-0812">Transmembrane</keyword>
<sequence length="451" mass="52015">MGKRVGDPHSNLRNHYSPEPRGEVFRQIARFFTRLSELAVQTPQQLPRVMARIFGGFLLFEFVAGVITVAIDTLRTWRQSPVKPFPVTQLPEIRFAADKMQVYTSGIEVYTAMLEAIRSAQSHVFFETFIWKNDEIGHLFKEALIAAAKRGVEVFIIWDAFGNINVPPAMTRFPHLHHLHVLRFGLFRSFFLSLRSTGRDHRKILTVDNKIGFIGGYNIGSLYATQWRDTHLRLTGPSVWELTDAFTDFWNAHKTRNLPQLPQFLPRQWSPEIEVARNEPNRLLFPVRGLYIKALNKARKRFWITQAYFIPDQDILDELIAAAWRGVDIKVLMPETSNHIAADWVARSYYSPMLEAGIEIWLYKEAMVHAKTATADGCWTTIGTANIDRLSMTGNYEINMEIFSTDLANQMEQVFLNDLTNARQLTLDQWEERPVVNRVIERLLRPLGSVL</sequence>
<organism evidence="3 4">
    <name type="scientific">Mobiluncus curtisii</name>
    <dbReference type="NCBI Taxonomy" id="2051"/>
    <lineage>
        <taxon>Bacteria</taxon>
        <taxon>Bacillati</taxon>
        <taxon>Actinomycetota</taxon>
        <taxon>Actinomycetes</taxon>
        <taxon>Actinomycetales</taxon>
        <taxon>Actinomycetaceae</taxon>
        <taxon>Mobiluncus</taxon>
    </lineage>
</organism>
<accession>A0A2X2Y956</accession>
<dbReference type="CDD" id="cd09159">
    <property type="entry name" value="PLDc_ybhO_like_2"/>
    <property type="match status" value="1"/>
</dbReference>
<dbReference type="SUPFAM" id="SSF56024">
    <property type="entry name" value="Phospholipase D/nuclease"/>
    <property type="match status" value="2"/>
</dbReference>
<dbReference type="EMBL" id="UASJ01000001">
    <property type="protein sequence ID" value="SQB64342.1"/>
    <property type="molecule type" value="Genomic_DNA"/>
</dbReference>
<dbReference type="GeneID" id="55564189"/>
<feature type="domain" description="PLD phosphodiesterase" evidence="2">
    <location>
        <begin position="196"/>
        <end position="223"/>
    </location>
</feature>
<feature type="transmembrane region" description="Helical" evidence="1">
    <location>
        <begin position="53"/>
        <end position="71"/>
    </location>
</feature>
<dbReference type="Pfam" id="PF13091">
    <property type="entry name" value="PLDc_2"/>
    <property type="match status" value="2"/>
</dbReference>